<protein>
    <submittedName>
        <fullName evidence="5">Iron uptake porin</fullName>
    </submittedName>
</protein>
<keyword evidence="3" id="KW-0175">Coiled coil</keyword>
<organism evidence="5 6">
    <name type="scientific">Funiculus sociatus GB2-A5</name>
    <dbReference type="NCBI Taxonomy" id="2933946"/>
    <lineage>
        <taxon>Bacteria</taxon>
        <taxon>Bacillati</taxon>
        <taxon>Cyanobacteriota</taxon>
        <taxon>Cyanophyceae</taxon>
        <taxon>Coleofasciculales</taxon>
        <taxon>Coleofasciculaceae</taxon>
        <taxon>Funiculus</taxon>
    </lineage>
</organism>
<dbReference type="InterPro" id="IPR007049">
    <property type="entry name" value="Carb-sel_porin_OprB"/>
</dbReference>
<dbReference type="PANTHER" id="PTHR43308">
    <property type="entry name" value="OUTER MEMBRANE PROTEIN ALPHA-RELATED"/>
    <property type="match status" value="1"/>
</dbReference>
<dbReference type="EMBL" id="JAMPKK010000021">
    <property type="protein sequence ID" value="MEP0865069.1"/>
    <property type="molecule type" value="Genomic_DNA"/>
</dbReference>
<evidence type="ECO:0000256" key="2">
    <source>
        <dbReference type="RuleBase" id="RU363072"/>
    </source>
</evidence>
<dbReference type="Pfam" id="PF00395">
    <property type="entry name" value="SLH"/>
    <property type="match status" value="1"/>
</dbReference>
<feature type="coiled-coil region" evidence="3">
    <location>
        <begin position="206"/>
        <end position="233"/>
    </location>
</feature>
<sequence>MVKAATTCDYLRSLASNFWLGLLLSSAVMPFVPSPAIASEVQQAGASPEASTTDEVTSVADVTVNEVKIDTDIPESLISQSALEEVTPAGNVAQPLPIDDVNSPTNFNLESEEENIDPAMEQVTNVSQLRDVQPTDWAYEALRSLVERYGCIAGYPDGTFRGNRALSRYEFAAGVNACLQQIEKLIAVSTADFVTKEDLTTLQRLISEFDTELATLRTRVDNLEGRTKFLEENQFSTTTKLSGLAWFNVTGASASDDITVEAAGSLTPLVLRSPGRDANFRPIQQKIKDDPNITLSNLVWLTLETSFTGRDSLVTQLAAGNGDSPANVFASAGLYNTFGTPFLDQTAGLQGNNNDVILRELFYSFPLRENIQVVVGPRINWYRYFDNNAFSFFLTGATSFNSNGSTLLNTIDRGAGAAVLWDINRQFKLRVAYLGESDEFLPSGIFNTASDPRKGVFSPTNTATAELTFSPTERINLRLIYNYSNIDPSFPIFDQNGNITGFGIGGAPGEPIYGVADDGFGGSINNAIAHTFGLNFDWLITRGIGVFGRYSYGSTNIDPKTPGRGGGDVNAQSLQLGLAFPDLGRRGALATISYLIPFSVLDGRRFLAAGGGDGGVQYEVEAAYFFPITQNIAIVPAFYFIGNPNNFSDNPNIYVGNLRTQFSF</sequence>
<comment type="caution">
    <text evidence="5">The sequence shown here is derived from an EMBL/GenBank/DDBJ whole genome shotgun (WGS) entry which is preliminary data.</text>
</comment>
<evidence type="ECO:0000259" key="4">
    <source>
        <dbReference type="PROSITE" id="PS51272"/>
    </source>
</evidence>
<evidence type="ECO:0000256" key="3">
    <source>
        <dbReference type="SAM" id="Coils"/>
    </source>
</evidence>
<evidence type="ECO:0000313" key="5">
    <source>
        <dbReference type="EMBL" id="MEP0865069.1"/>
    </source>
</evidence>
<dbReference type="InterPro" id="IPR001119">
    <property type="entry name" value="SLH_dom"/>
</dbReference>
<feature type="domain" description="SLH" evidence="4">
    <location>
        <begin position="125"/>
        <end position="189"/>
    </location>
</feature>
<dbReference type="InterPro" id="IPR051465">
    <property type="entry name" value="Cell_Envelope_Struct_Comp"/>
</dbReference>
<keyword evidence="6" id="KW-1185">Reference proteome</keyword>
<dbReference type="PROSITE" id="PS51272">
    <property type="entry name" value="SLH"/>
    <property type="match status" value="1"/>
</dbReference>
<gene>
    <name evidence="5" type="ORF">NDI37_11380</name>
</gene>
<evidence type="ECO:0000256" key="1">
    <source>
        <dbReference type="ARBA" id="ARBA00008769"/>
    </source>
</evidence>
<dbReference type="RefSeq" id="WP_190423313.1">
    <property type="nucleotide sequence ID" value="NZ_JAMPKK010000021.1"/>
</dbReference>
<dbReference type="InterPro" id="IPR038673">
    <property type="entry name" value="OprB_sf"/>
</dbReference>
<dbReference type="Gene3D" id="2.40.160.180">
    <property type="entry name" value="Carbohydrate-selective porin OprB"/>
    <property type="match status" value="1"/>
</dbReference>
<reference evidence="5 6" key="1">
    <citation type="submission" date="2022-04" db="EMBL/GenBank/DDBJ databases">
        <title>Positive selection, recombination, and allopatry shape intraspecific diversity of widespread and dominant cyanobacteria.</title>
        <authorList>
            <person name="Wei J."/>
            <person name="Shu W."/>
            <person name="Hu C."/>
        </authorList>
    </citation>
    <scope>NUCLEOTIDE SEQUENCE [LARGE SCALE GENOMIC DNA]</scope>
    <source>
        <strain evidence="5 6">GB2-A5</strain>
    </source>
</reference>
<dbReference type="Pfam" id="PF04966">
    <property type="entry name" value="OprB"/>
    <property type="match status" value="1"/>
</dbReference>
<dbReference type="PANTHER" id="PTHR43308:SF1">
    <property type="entry name" value="OUTER MEMBRANE PROTEIN ALPHA"/>
    <property type="match status" value="1"/>
</dbReference>
<name>A0ABV0JNR0_9CYAN</name>
<dbReference type="NCBIfam" id="NF033921">
    <property type="entry name" value="por_somb"/>
    <property type="match status" value="1"/>
</dbReference>
<dbReference type="Proteomes" id="UP001442494">
    <property type="component" value="Unassembled WGS sequence"/>
</dbReference>
<proteinExistence type="inferred from homology"/>
<accession>A0ABV0JNR0</accession>
<dbReference type="InterPro" id="IPR047684">
    <property type="entry name" value="Por_som-like"/>
</dbReference>
<comment type="similarity">
    <text evidence="1 2">Belongs to the OprB family.</text>
</comment>
<evidence type="ECO:0000313" key="6">
    <source>
        <dbReference type="Proteomes" id="UP001442494"/>
    </source>
</evidence>